<dbReference type="Gene3D" id="3.40.630.10">
    <property type="entry name" value="Zn peptidases"/>
    <property type="match status" value="1"/>
</dbReference>
<dbReference type="Proteomes" id="UP000250043">
    <property type="component" value="Unassembled WGS sequence"/>
</dbReference>
<evidence type="ECO:0000256" key="2">
    <source>
        <dbReference type="SAM" id="Coils"/>
    </source>
</evidence>
<dbReference type="InterPro" id="IPR036757">
    <property type="entry name" value="TFR-like_dimer_dom_sf"/>
</dbReference>
<evidence type="ECO:0000256" key="1">
    <source>
        <dbReference type="ARBA" id="ARBA00005634"/>
    </source>
</evidence>
<dbReference type="Pfam" id="PF02225">
    <property type="entry name" value="PA"/>
    <property type="match status" value="1"/>
</dbReference>
<dbReference type="Gene3D" id="3.50.30.30">
    <property type="match status" value="1"/>
</dbReference>
<evidence type="ECO:0000259" key="6">
    <source>
        <dbReference type="Pfam" id="PF04253"/>
    </source>
</evidence>
<dbReference type="Pfam" id="PF04253">
    <property type="entry name" value="TFR_dimer"/>
    <property type="match status" value="1"/>
</dbReference>
<keyword evidence="4" id="KW-0472">Membrane</keyword>
<evidence type="ECO:0000259" key="7">
    <source>
        <dbReference type="Pfam" id="PF04389"/>
    </source>
</evidence>
<feature type="compositionally biased region" description="Basic and acidic residues" evidence="3">
    <location>
        <begin position="1"/>
        <end position="17"/>
    </location>
</feature>
<dbReference type="InterPro" id="IPR007365">
    <property type="entry name" value="TFR-like_dimer_dom"/>
</dbReference>
<dbReference type="Gene3D" id="1.20.930.40">
    <property type="entry name" value="Transferrin receptor-like, dimerisation domain"/>
    <property type="match status" value="1"/>
</dbReference>
<dbReference type="GO" id="GO:0004180">
    <property type="term" value="F:carboxypeptidase activity"/>
    <property type="evidence" value="ECO:0007669"/>
    <property type="project" value="TreeGrafter"/>
</dbReference>
<feature type="domain" description="Transferrin receptor-like dimerisation" evidence="6">
    <location>
        <begin position="684"/>
        <end position="840"/>
    </location>
</feature>
<dbReference type="InterPro" id="IPR039373">
    <property type="entry name" value="Peptidase_M28B"/>
</dbReference>
<dbReference type="CDD" id="cd08022">
    <property type="entry name" value="M28_PSMA_like"/>
    <property type="match status" value="1"/>
</dbReference>
<keyword evidence="4" id="KW-0812">Transmembrane</keyword>
<proteinExistence type="inferred from homology"/>
<dbReference type="Pfam" id="PF04389">
    <property type="entry name" value="Peptidase_M28"/>
    <property type="match status" value="1"/>
</dbReference>
<dbReference type="InterPro" id="IPR003137">
    <property type="entry name" value="PA_domain"/>
</dbReference>
<evidence type="ECO:0000256" key="4">
    <source>
        <dbReference type="SAM" id="Phobius"/>
    </source>
</evidence>
<dbReference type="CDD" id="cd02121">
    <property type="entry name" value="PA_GCPII_like"/>
    <property type="match status" value="1"/>
</dbReference>
<organism evidence="8 9">
    <name type="scientific">Obba rivulosa</name>
    <dbReference type="NCBI Taxonomy" id="1052685"/>
    <lineage>
        <taxon>Eukaryota</taxon>
        <taxon>Fungi</taxon>
        <taxon>Dikarya</taxon>
        <taxon>Basidiomycota</taxon>
        <taxon>Agaricomycotina</taxon>
        <taxon>Agaricomycetes</taxon>
        <taxon>Polyporales</taxon>
        <taxon>Gelatoporiaceae</taxon>
        <taxon>Obba</taxon>
    </lineage>
</organism>
<dbReference type="SUPFAM" id="SSF47672">
    <property type="entry name" value="Transferrin receptor-like dimerisation domain"/>
    <property type="match status" value="1"/>
</dbReference>
<comment type="similarity">
    <text evidence="1">Belongs to the peptidase M28 family. M28B subfamily.</text>
</comment>
<name>A0A8E2DRA5_9APHY</name>
<dbReference type="InterPro" id="IPR007484">
    <property type="entry name" value="Peptidase_M28"/>
</dbReference>
<evidence type="ECO:0000259" key="5">
    <source>
        <dbReference type="Pfam" id="PF02225"/>
    </source>
</evidence>
<reference evidence="8 9" key="1">
    <citation type="submission" date="2016-07" db="EMBL/GenBank/DDBJ databases">
        <title>Draft genome of the white-rot fungus Obba rivulosa 3A-2.</title>
        <authorList>
            <consortium name="DOE Joint Genome Institute"/>
            <person name="Miettinen O."/>
            <person name="Riley R."/>
            <person name="Acob R."/>
            <person name="Barry K."/>
            <person name="Cullen D."/>
            <person name="De Vries R."/>
            <person name="Hainaut M."/>
            <person name="Hatakka A."/>
            <person name="Henrissat B."/>
            <person name="Hilden K."/>
            <person name="Kuo R."/>
            <person name="Labutti K."/>
            <person name="Lipzen A."/>
            <person name="Makela M.R."/>
            <person name="Sandor L."/>
            <person name="Spatafora J.W."/>
            <person name="Grigoriev I.V."/>
            <person name="Hibbett D.S."/>
        </authorList>
    </citation>
    <scope>NUCLEOTIDE SEQUENCE [LARGE SCALE GENOMIC DNA]</scope>
    <source>
        <strain evidence="8 9">3A-2</strain>
    </source>
</reference>
<dbReference type="SUPFAM" id="SSF52025">
    <property type="entry name" value="PA domain"/>
    <property type="match status" value="1"/>
</dbReference>
<protein>
    <submittedName>
        <fullName evidence="8">Zn-dependent exopeptidase</fullName>
    </submittedName>
</protein>
<dbReference type="PANTHER" id="PTHR10404:SF46">
    <property type="entry name" value="VACUOLAR PROTEIN SORTING-ASSOCIATED PROTEIN 70"/>
    <property type="match status" value="1"/>
</dbReference>
<feature type="domain" description="Peptidase M28" evidence="7">
    <location>
        <begin position="410"/>
        <end position="537"/>
    </location>
</feature>
<dbReference type="FunFam" id="3.40.630.10:FF:000101">
    <property type="entry name" value="N-acetylated alpha-linked acidic dipeptidase like 1"/>
    <property type="match status" value="1"/>
</dbReference>
<sequence>MSKGLDMDVEKEPRLPDAVEVSLPQGSRQKRTPRVLMFNFCIWALTMYAYARLFFSNVPTYRGLHVSQSWALDAFSIGSPRDPADGVHPALKADKREKLFLSTPNKHSALAASRAYATHPHIAGSVEDFHDALEILALFEAHFGIKKPTELPVFSAGSDASRSATLSVNKLKSPSAWVDIYFPVMNTPVSNGLEVLGDNGAVEWTADLTEDGDPGDPDAAKYRDFIPTFHGLSHDGEAEGQLIYANYGRYEDYEKVLAAGGNFTSKIVLVRYGQVFRGLKIKRAEELGAAGVLIYSDPRDDGSVTVENGYAPYPLGPARNPTSVQRGSVQYISKYPGDPTTPGYPAYPNATRTEGENIPQIPSLPISWSNARRLLEEIEESGEPLMRGRASKKKVKLINHVDTKVMPIWNVMAAIPGHIKNETVVIGCHRDAWVMGAADPTSGTVSLHEIIRGYGVLLRSGWKPLRNVVFASWDAEEYGLIGSTEWAEDFADWITGNVVAYLNTDVSSSGSIWEVEGSPSLAHLIRKAAQDVPHPTIPGKTLWDAIDDEGPFYGPVDPEFMATYSESRKRLATETGIELLGSGSDFTPFLQRLGVASMNEGFGQALSDAPYHYHSIYDTQRWQELYADPGFGRHVAVAQHLGLVGLRLIDAIVLPLNTTQYSFELEDYLNQVESIASSLSLNPDFSGLHKSIVNLQSKSNELDAEKAKAESSFKKLLKKCERHPKSCRPSAVQSFIRWPLRVLGFDIAENRFEKFVKAAKRVQTVNAKLVAFERGFISEGGIKDREWYRHLVVAPGKWLGYGATTLPAVTEALTFDNNVTMAEAESHRVADLIDKLADVISV</sequence>
<keyword evidence="4" id="KW-1133">Transmembrane helix</keyword>
<dbReference type="EMBL" id="KV722345">
    <property type="protein sequence ID" value="OCH94335.1"/>
    <property type="molecule type" value="Genomic_DNA"/>
</dbReference>
<dbReference type="InterPro" id="IPR046450">
    <property type="entry name" value="PA_dom_sf"/>
</dbReference>
<keyword evidence="2" id="KW-0175">Coiled coil</keyword>
<dbReference type="PANTHER" id="PTHR10404">
    <property type="entry name" value="N-ACETYLATED-ALPHA-LINKED ACIDIC DIPEPTIDASE"/>
    <property type="match status" value="1"/>
</dbReference>
<gene>
    <name evidence="8" type="ORF">OBBRIDRAFT_165751</name>
</gene>
<dbReference type="SUPFAM" id="SSF53187">
    <property type="entry name" value="Zn-dependent exopeptidases"/>
    <property type="match status" value="1"/>
</dbReference>
<evidence type="ECO:0000256" key="3">
    <source>
        <dbReference type="SAM" id="MobiDB-lite"/>
    </source>
</evidence>
<dbReference type="AlphaFoldDB" id="A0A8E2DRA5"/>
<keyword evidence="9" id="KW-1185">Reference proteome</keyword>
<feature type="coiled-coil region" evidence="2">
    <location>
        <begin position="692"/>
        <end position="719"/>
    </location>
</feature>
<feature type="transmembrane region" description="Helical" evidence="4">
    <location>
        <begin position="35"/>
        <end position="55"/>
    </location>
</feature>
<dbReference type="OrthoDB" id="5841748at2759"/>
<feature type="region of interest" description="Disordered" evidence="3">
    <location>
        <begin position="1"/>
        <end position="26"/>
    </location>
</feature>
<accession>A0A8E2DRA5</accession>
<evidence type="ECO:0000313" key="9">
    <source>
        <dbReference type="Proteomes" id="UP000250043"/>
    </source>
</evidence>
<evidence type="ECO:0000313" key="8">
    <source>
        <dbReference type="EMBL" id="OCH94335.1"/>
    </source>
</evidence>
<feature type="domain" description="PA" evidence="5">
    <location>
        <begin position="239"/>
        <end position="309"/>
    </location>
</feature>